<gene>
    <name evidence="2" type="ORF">GCM10009682_14950</name>
</gene>
<dbReference type="EMBL" id="BAAALT010000035">
    <property type="protein sequence ID" value="GAA1794145.1"/>
    <property type="molecule type" value="Genomic_DNA"/>
</dbReference>
<sequence length="242" mass="23839">MSVWTAVTWGAVTAASLLVGQALAGALGRRHQLTGLIMGFGAGTLLSAIAYQLVPDAGEGHGWLVGSSLALGALTYFFADRLIDRGGGANRQRIRATGAGGSGLAMFLGALLDGIPESFVLGIGMGMGETVSAAFVVAVFVSNVPEGVAGTTSMRAAGWSTRGITGLWGSLTVVCAVVAGLGFLSAGAMTNAGQGAEAFAAGAMLMVLADSMIPEAYTHGGQAVGLATVGGYLVATALAAAG</sequence>
<organism evidence="2 3">
    <name type="scientific">Luedemannella flava</name>
    <dbReference type="NCBI Taxonomy" id="349316"/>
    <lineage>
        <taxon>Bacteria</taxon>
        <taxon>Bacillati</taxon>
        <taxon>Actinomycetota</taxon>
        <taxon>Actinomycetes</taxon>
        <taxon>Micromonosporales</taxon>
        <taxon>Micromonosporaceae</taxon>
        <taxon>Luedemannella</taxon>
    </lineage>
</organism>
<keyword evidence="1" id="KW-0472">Membrane</keyword>
<reference evidence="3" key="1">
    <citation type="journal article" date="2019" name="Int. J. Syst. Evol. Microbiol.">
        <title>The Global Catalogue of Microorganisms (GCM) 10K type strain sequencing project: providing services to taxonomists for standard genome sequencing and annotation.</title>
        <authorList>
            <consortium name="The Broad Institute Genomics Platform"/>
            <consortium name="The Broad Institute Genome Sequencing Center for Infectious Disease"/>
            <person name="Wu L."/>
            <person name="Ma J."/>
        </authorList>
    </citation>
    <scope>NUCLEOTIDE SEQUENCE [LARGE SCALE GENOMIC DNA]</scope>
    <source>
        <strain evidence="3">JCM 13250</strain>
    </source>
</reference>
<dbReference type="RefSeq" id="WP_344127709.1">
    <property type="nucleotide sequence ID" value="NZ_BAAALT010000035.1"/>
</dbReference>
<feature type="transmembrane region" description="Helical" evidence="1">
    <location>
        <begin position="94"/>
        <end position="112"/>
    </location>
</feature>
<dbReference type="Proteomes" id="UP001500218">
    <property type="component" value="Unassembled WGS sequence"/>
</dbReference>
<comment type="caution">
    <text evidence="2">The sequence shown here is derived from an EMBL/GenBank/DDBJ whole genome shotgun (WGS) entry which is preliminary data.</text>
</comment>
<name>A0ABP4XXX0_9ACTN</name>
<feature type="transmembrane region" description="Helical" evidence="1">
    <location>
        <begin position="6"/>
        <end position="26"/>
    </location>
</feature>
<evidence type="ECO:0000256" key="1">
    <source>
        <dbReference type="SAM" id="Phobius"/>
    </source>
</evidence>
<accession>A0ABP4XXX0</accession>
<evidence type="ECO:0000313" key="3">
    <source>
        <dbReference type="Proteomes" id="UP001500218"/>
    </source>
</evidence>
<protein>
    <submittedName>
        <fullName evidence="2">Membrane protein</fullName>
    </submittedName>
</protein>
<feature type="transmembrane region" description="Helical" evidence="1">
    <location>
        <begin position="33"/>
        <end position="54"/>
    </location>
</feature>
<feature type="transmembrane region" description="Helical" evidence="1">
    <location>
        <begin position="223"/>
        <end position="241"/>
    </location>
</feature>
<evidence type="ECO:0000313" key="2">
    <source>
        <dbReference type="EMBL" id="GAA1794145.1"/>
    </source>
</evidence>
<feature type="transmembrane region" description="Helical" evidence="1">
    <location>
        <begin position="118"/>
        <end position="144"/>
    </location>
</feature>
<keyword evidence="3" id="KW-1185">Reference proteome</keyword>
<feature type="transmembrane region" description="Helical" evidence="1">
    <location>
        <begin position="165"/>
        <end position="186"/>
    </location>
</feature>
<proteinExistence type="predicted"/>
<keyword evidence="1" id="KW-0812">Transmembrane</keyword>
<feature type="transmembrane region" description="Helical" evidence="1">
    <location>
        <begin position="60"/>
        <end position="82"/>
    </location>
</feature>
<keyword evidence="1" id="KW-1133">Transmembrane helix</keyword>